<evidence type="ECO:0000313" key="3">
    <source>
        <dbReference type="EMBL" id="ODN90206.1"/>
    </source>
</evidence>
<dbReference type="CDD" id="cd00130">
    <property type="entry name" value="PAS"/>
    <property type="match status" value="1"/>
</dbReference>
<feature type="compositionally biased region" description="Gly residues" evidence="1">
    <location>
        <begin position="356"/>
        <end position="388"/>
    </location>
</feature>
<dbReference type="InterPro" id="IPR013655">
    <property type="entry name" value="PAS_fold_3"/>
</dbReference>
<dbReference type="PANTHER" id="PTHR23042">
    <property type="entry name" value="CIRCADIAN PROTEIN CLOCK/ARNT/BMAL/PAS"/>
    <property type="match status" value="1"/>
</dbReference>
<reference evidence="3 4" key="1">
    <citation type="submission" date="2016-06" db="EMBL/GenBank/DDBJ databases">
        <title>Evolution of pathogenesis and genome organization in the Tremellales.</title>
        <authorList>
            <person name="Cuomo C."/>
            <person name="Litvintseva A."/>
            <person name="Heitman J."/>
            <person name="Chen Y."/>
            <person name="Sun S."/>
            <person name="Springer D."/>
            <person name="Dromer F."/>
            <person name="Young S."/>
            <person name="Zeng Q."/>
            <person name="Chapman S."/>
            <person name="Gujja S."/>
            <person name="Saif S."/>
            <person name="Birren B."/>
        </authorList>
    </citation>
    <scope>NUCLEOTIDE SEQUENCE [LARGE SCALE GENOMIC DNA]</scope>
    <source>
        <strain evidence="3 4">CBS 7118</strain>
    </source>
</reference>
<feature type="domain" description="PAS" evidence="2">
    <location>
        <begin position="57"/>
        <end position="108"/>
    </location>
</feature>
<dbReference type="AlphaFoldDB" id="A0A1E3IQJ6"/>
<accession>A0A1E3IQJ6</accession>
<organism evidence="3 4">
    <name type="scientific">Cryptococcus wingfieldii CBS 7118</name>
    <dbReference type="NCBI Taxonomy" id="1295528"/>
    <lineage>
        <taxon>Eukaryota</taxon>
        <taxon>Fungi</taxon>
        <taxon>Dikarya</taxon>
        <taxon>Basidiomycota</taxon>
        <taxon>Agaricomycotina</taxon>
        <taxon>Tremellomycetes</taxon>
        <taxon>Tremellales</taxon>
        <taxon>Cryptococcaceae</taxon>
        <taxon>Cryptococcus</taxon>
    </lineage>
</organism>
<evidence type="ECO:0000313" key="4">
    <source>
        <dbReference type="Proteomes" id="UP000094819"/>
    </source>
</evidence>
<feature type="region of interest" description="Disordered" evidence="1">
    <location>
        <begin position="351"/>
        <end position="398"/>
    </location>
</feature>
<protein>
    <recommendedName>
        <fullName evidence="2">PAS domain-containing protein</fullName>
    </recommendedName>
</protein>
<feature type="compositionally biased region" description="Basic and acidic residues" evidence="1">
    <location>
        <begin position="204"/>
        <end position="216"/>
    </location>
</feature>
<evidence type="ECO:0000256" key="1">
    <source>
        <dbReference type="SAM" id="MobiDB-lite"/>
    </source>
</evidence>
<dbReference type="RefSeq" id="XP_019029728.1">
    <property type="nucleotide sequence ID" value="XM_019178290.1"/>
</dbReference>
<dbReference type="OrthoDB" id="411251at2759"/>
<keyword evidence="4" id="KW-1185">Reference proteome</keyword>
<dbReference type="SMART" id="SM00091">
    <property type="entry name" value="PAS"/>
    <property type="match status" value="2"/>
</dbReference>
<proteinExistence type="predicted"/>
<dbReference type="EMBL" id="AWGH01000021">
    <property type="protein sequence ID" value="ODN90206.1"/>
    <property type="molecule type" value="Genomic_DNA"/>
</dbReference>
<comment type="caution">
    <text evidence="3">The sequence shown here is derived from an EMBL/GenBank/DDBJ whole genome shotgun (WGS) entry which is preliminary data.</text>
</comment>
<dbReference type="InterPro" id="IPR050933">
    <property type="entry name" value="Circadian_TF"/>
</dbReference>
<sequence>MPSKRAAPSSFSNSQPQPPPNKRSPLSYTGRAGPPKQNVQKLREELGLSAWTACNADQEAKLQYVSESMQDILGYTPDELVGKSLYLIFHPDEIPILRHIHYQALTEERTACVAYFRVLHREGYYVECCCSYYTVYDMSLALYTRAVWLADALGPEQALTAREIIEISPASQGQCAIKRWTPNSTSPLTSNPASIRLSSYTSPDRNKPKDGKEDKWPVPPKPSPRTFYILDRFTETSKVVYVSNDVIINGSSLLGQSFYSIIKPSDRPHVQQYIDAAKQSTPVMFDQERSGGHGYTTFHVLKIPDLPPSDERWPQGTDESERSMPGQGFIRVEGIFTASSDSLTCIIARVEDAPPGGSGSSAGPGSSGSGGSRGGGSGEAGRGVGGSSGVMPIRKLTD</sequence>
<dbReference type="Gene3D" id="3.30.450.20">
    <property type="entry name" value="PAS domain"/>
    <property type="match status" value="1"/>
</dbReference>
<dbReference type="NCBIfam" id="TIGR00229">
    <property type="entry name" value="sensory_box"/>
    <property type="match status" value="1"/>
</dbReference>
<evidence type="ECO:0000259" key="2">
    <source>
        <dbReference type="PROSITE" id="PS50112"/>
    </source>
</evidence>
<dbReference type="Pfam" id="PF08447">
    <property type="entry name" value="PAS_3"/>
    <property type="match status" value="1"/>
</dbReference>
<dbReference type="PROSITE" id="PS50112">
    <property type="entry name" value="PAS"/>
    <property type="match status" value="1"/>
</dbReference>
<gene>
    <name evidence="3" type="ORF">L198_06224</name>
</gene>
<dbReference type="InterPro" id="IPR035965">
    <property type="entry name" value="PAS-like_dom_sf"/>
</dbReference>
<feature type="compositionally biased region" description="Polar residues" evidence="1">
    <location>
        <begin position="182"/>
        <end position="203"/>
    </location>
</feature>
<dbReference type="GeneID" id="30195436"/>
<dbReference type="InterPro" id="IPR000014">
    <property type="entry name" value="PAS"/>
</dbReference>
<name>A0A1E3IQJ6_9TREE</name>
<feature type="region of interest" description="Disordered" evidence="1">
    <location>
        <begin position="182"/>
        <end position="220"/>
    </location>
</feature>
<dbReference type="Proteomes" id="UP000094819">
    <property type="component" value="Unassembled WGS sequence"/>
</dbReference>
<dbReference type="SUPFAM" id="SSF55785">
    <property type="entry name" value="PYP-like sensor domain (PAS domain)"/>
    <property type="match status" value="1"/>
</dbReference>
<feature type="region of interest" description="Disordered" evidence="1">
    <location>
        <begin position="303"/>
        <end position="326"/>
    </location>
</feature>
<feature type="region of interest" description="Disordered" evidence="1">
    <location>
        <begin position="1"/>
        <end position="36"/>
    </location>
</feature>